<keyword evidence="6" id="KW-0997">Cell inner membrane</keyword>
<accession>A0A2R4XKT0</accession>
<evidence type="ECO:0000256" key="3">
    <source>
        <dbReference type="ARBA" id="ARBA00021563"/>
    </source>
</evidence>
<evidence type="ECO:0000256" key="5">
    <source>
        <dbReference type="ARBA" id="ARBA00022475"/>
    </source>
</evidence>
<gene>
    <name evidence="11" type="ORF">DBV39_12595</name>
</gene>
<comment type="similarity">
    <text evidence="2">Belongs to the GSP N family.</text>
</comment>
<evidence type="ECO:0000313" key="11">
    <source>
        <dbReference type="EMBL" id="AWB34405.1"/>
    </source>
</evidence>
<dbReference type="InterPro" id="IPR022792">
    <property type="entry name" value="T2SS_protein-GspN"/>
</dbReference>
<proteinExistence type="inferred from homology"/>
<dbReference type="GO" id="GO:0005886">
    <property type="term" value="C:plasma membrane"/>
    <property type="evidence" value="ECO:0007669"/>
    <property type="project" value="UniProtKB-SubCell"/>
</dbReference>
<dbReference type="AlphaFoldDB" id="A0A2R4XKT0"/>
<dbReference type="GO" id="GO:0015628">
    <property type="term" value="P:protein secretion by the type II secretion system"/>
    <property type="evidence" value="ECO:0007669"/>
    <property type="project" value="InterPro"/>
</dbReference>
<evidence type="ECO:0000313" key="12">
    <source>
        <dbReference type="Proteomes" id="UP000244571"/>
    </source>
</evidence>
<keyword evidence="8" id="KW-0653">Protein transport</keyword>
<evidence type="ECO:0000256" key="7">
    <source>
        <dbReference type="ARBA" id="ARBA00022692"/>
    </source>
</evidence>
<evidence type="ECO:0000256" key="6">
    <source>
        <dbReference type="ARBA" id="ARBA00022519"/>
    </source>
</evidence>
<keyword evidence="12" id="KW-1185">Reference proteome</keyword>
<dbReference type="EMBL" id="CP028901">
    <property type="protein sequence ID" value="AWB34405.1"/>
    <property type="molecule type" value="Genomic_DNA"/>
</dbReference>
<keyword evidence="4" id="KW-0813">Transport</keyword>
<sequence length="256" mass="27103">MALSNLTRLGIHAGFWLALAFISALAALPATWVLDQNTQRLPFHPVATRGTIWHGQTLVAIGQPGYERTLPDPVRWQTSLTPLPEVTVTHPWLAGPVIITLGLQGLHISAQTIELPAPLLTTVNAVLASANPGGEIQIKWPALSFGPGQRLAGTSVAQIEWLDASVGLTSVAPLGSYRADVSTQQDGTMAVILTTIHGPLVARGSGSFSAEQRLLMNLTLEADPAAPAAIRDDLQTFMSTFGTGTSGQGQTRLRLQ</sequence>
<evidence type="ECO:0000256" key="2">
    <source>
        <dbReference type="ARBA" id="ARBA00007208"/>
    </source>
</evidence>
<dbReference type="Pfam" id="PF01203">
    <property type="entry name" value="T2SSN"/>
    <property type="match status" value="1"/>
</dbReference>
<keyword evidence="9" id="KW-0472">Membrane</keyword>
<keyword evidence="5" id="KW-1003">Cell membrane</keyword>
<evidence type="ECO:0000256" key="4">
    <source>
        <dbReference type="ARBA" id="ARBA00022448"/>
    </source>
</evidence>
<evidence type="ECO:0000256" key="10">
    <source>
        <dbReference type="ARBA" id="ARBA00030772"/>
    </source>
</evidence>
<evidence type="ECO:0000256" key="8">
    <source>
        <dbReference type="ARBA" id="ARBA00022927"/>
    </source>
</evidence>
<evidence type="ECO:0000256" key="9">
    <source>
        <dbReference type="ARBA" id="ARBA00023136"/>
    </source>
</evidence>
<organism evidence="11 12">
    <name type="scientific">Orrella marina</name>
    <dbReference type="NCBI Taxonomy" id="2163011"/>
    <lineage>
        <taxon>Bacteria</taxon>
        <taxon>Pseudomonadati</taxon>
        <taxon>Pseudomonadota</taxon>
        <taxon>Betaproteobacteria</taxon>
        <taxon>Burkholderiales</taxon>
        <taxon>Alcaligenaceae</taxon>
        <taxon>Orrella</taxon>
    </lineage>
</organism>
<dbReference type="KEGG" id="boz:DBV39_12595"/>
<keyword evidence="7" id="KW-0812">Transmembrane</keyword>
<evidence type="ECO:0000256" key="1">
    <source>
        <dbReference type="ARBA" id="ARBA00004533"/>
    </source>
</evidence>
<protein>
    <recommendedName>
        <fullName evidence="3">Type II secretion system protein N</fullName>
    </recommendedName>
    <alternativeName>
        <fullName evidence="10">General secretion pathway protein N</fullName>
    </alternativeName>
</protein>
<dbReference type="GO" id="GO:0015627">
    <property type="term" value="C:type II protein secretion system complex"/>
    <property type="evidence" value="ECO:0007669"/>
    <property type="project" value="InterPro"/>
</dbReference>
<comment type="subcellular location">
    <subcellularLocation>
        <location evidence="1">Cell inner membrane</location>
    </subcellularLocation>
</comment>
<dbReference type="Proteomes" id="UP000244571">
    <property type="component" value="Chromosome"/>
</dbReference>
<name>A0A2R4XKT0_9BURK</name>
<reference evidence="11 12" key="1">
    <citation type="submission" date="2018-04" db="EMBL/GenBank/DDBJ databases">
        <title>Bordetella sp. HZ20 isolated from seawater.</title>
        <authorList>
            <person name="Sun C."/>
        </authorList>
    </citation>
    <scope>NUCLEOTIDE SEQUENCE [LARGE SCALE GENOMIC DNA]</scope>
    <source>
        <strain evidence="11 12">HZ20</strain>
    </source>
</reference>